<dbReference type="EMBL" id="QWLN02001047">
    <property type="protein sequence ID" value="TEA41746.1"/>
    <property type="molecule type" value="Genomic_DNA"/>
</dbReference>
<name>A0A484H2R7_SOUCH</name>
<keyword evidence="2" id="KW-1185">Reference proteome</keyword>
<sequence>MKLDFFIFGKLVLGDDKGPSAAEKGQEMYHCWDHTDSTKMGESTTPKKNYEIKIVTKKGIQQLLNLNIAAHGTGCDRSTKKERERAMVIVNHYSNYNYIHRDTPIWYTMFFLDLQSQTGIWGLTTLLQ</sequence>
<proteinExistence type="predicted"/>
<comment type="caution">
    <text evidence="1">The sequence shown here is derived from an EMBL/GenBank/DDBJ whole genome shotgun (WGS) entry which is preliminary data.</text>
</comment>
<evidence type="ECO:0000313" key="2">
    <source>
        <dbReference type="Proteomes" id="UP000295264"/>
    </source>
</evidence>
<dbReference type="AlphaFoldDB" id="A0A484H2R7"/>
<feature type="non-terminal residue" evidence="1">
    <location>
        <position position="128"/>
    </location>
</feature>
<organism evidence="1 2">
    <name type="scientific">Sousa chinensis</name>
    <name type="common">Indo-pacific humpbacked dolphin</name>
    <name type="synonym">Steno chinensis</name>
    <dbReference type="NCBI Taxonomy" id="103600"/>
    <lineage>
        <taxon>Eukaryota</taxon>
        <taxon>Metazoa</taxon>
        <taxon>Chordata</taxon>
        <taxon>Craniata</taxon>
        <taxon>Vertebrata</taxon>
        <taxon>Euteleostomi</taxon>
        <taxon>Mammalia</taxon>
        <taxon>Eutheria</taxon>
        <taxon>Laurasiatheria</taxon>
        <taxon>Artiodactyla</taxon>
        <taxon>Whippomorpha</taxon>
        <taxon>Cetacea</taxon>
        <taxon>Odontoceti</taxon>
        <taxon>Delphinidae</taxon>
        <taxon>Sousa</taxon>
    </lineage>
</organism>
<gene>
    <name evidence="1" type="ORF">DBR06_SOUSAS38510003</name>
</gene>
<evidence type="ECO:0000313" key="1">
    <source>
        <dbReference type="EMBL" id="TEA41746.1"/>
    </source>
</evidence>
<accession>A0A484H2R7</accession>
<reference evidence="1 2" key="1">
    <citation type="journal article" date="2018" name="Genomics">
        <title>Molecular footprints of inshore aquatic adaptation in Indo-Pacific humpback dolphin (Sousa chinensis).</title>
        <authorList>
            <person name="Ming Y."/>
            <person name="Jian J."/>
            <person name="Yu F."/>
            <person name="Yu X."/>
            <person name="Wang J."/>
            <person name="Liu W."/>
        </authorList>
    </citation>
    <scope>NUCLEOTIDE SEQUENCE [LARGE SCALE GENOMIC DNA]</scope>
    <source>
        <strain evidence="1">MY-2018</strain>
        <tissue evidence="1">Skin</tissue>
    </source>
</reference>
<dbReference type="Proteomes" id="UP000295264">
    <property type="component" value="Unassembled WGS sequence"/>
</dbReference>
<protein>
    <submittedName>
        <fullName evidence="1">Uncharacterized protein</fullName>
    </submittedName>
</protein>